<dbReference type="GO" id="GO:0016020">
    <property type="term" value="C:membrane"/>
    <property type="evidence" value="ECO:0007669"/>
    <property type="project" value="UniProtKB-SubCell"/>
</dbReference>
<protein>
    <recommendedName>
        <fullName evidence="9">Protein RER1</fullName>
    </recommendedName>
</protein>
<proteinExistence type="inferred from homology"/>
<evidence type="ECO:0000256" key="6">
    <source>
        <dbReference type="SAM" id="Phobius"/>
    </source>
</evidence>
<comment type="caution">
    <text evidence="7">The sequence shown here is derived from an EMBL/GenBank/DDBJ whole genome shotgun (WGS) entry which is preliminary data.</text>
</comment>
<dbReference type="GO" id="GO:0005737">
    <property type="term" value="C:cytoplasm"/>
    <property type="evidence" value="ECO:0007669"/>
    <property type="project" value="UniProtKB-ARBA"/>
</dbReference>
<keyword evidence="4 6" id="KW-1133">Transmembrane helix</keyword>
<feature type="transmembrane region" description="Helical" evidence="6">
    <location>
        <begin position="109"/>
        <end position="126"/>
    </location>
</feature>
<evidence type="ECO:0008006" key="9">
    <source>
        <dbReference type="Google" id="ProtNLM"/>
    </source>
</evidence>
<dbReference type="InterPro" id="IPR004932">
    <property type="entry name" value="Rer1"/>
</dbReference>
<dbReference type="Proteomes" id="UP001632038">
    <property type="component" value="Unassembled WGS sequence"/>
</dbReference>
<comment type="similarity">
    <text evidence="2">Belongs to the RER1 family.</text>
</comment>
<feature type="transmembrane region" description="Helical" evidence="6">
    <location>
        <begin position="138"/>
        <end position="160"/>
    </location>
</feature>
<accession>A0ABD3D4Z1</accession>
<dbReference type="EMBL" id="JAVIJP010000027">
    <property type="protein sequence ID" value="KAL3635852.1"/>
    <property type="molecule type" value="Genomic_DNA"/>
</dbReference>
<name>A0ABD3D4Z1_9LAMI</name>
<sequence>MEWVYAVKSKVKSKFQYYSDELNLRFRSRWMATFVLVCFYAIRVYNRGYTIITFCMGMLLSSLVDRFLTSAIDPEYLDEPVSPDAPPILPIKEYDELIPFVPRLPEFRFWRNFNIILCVALSMTFIPKHDHKNSSSSYILFGFWFLSTAFRAILLIGFMIEYNYIPFYYGEKIHG</sequence>
<organism evidence="7 8">
    <name type="scientific">Castilleja foliolosa</name>
    <dbReference type="NCBI Taxonomy" id="1961234"/>
    <lineage>
        <taxon>Eukaryota</taxon>
        <taxon>Viridiplantae</taxon>
        <taxon>Streptophyta</taxon>
        <taxon>Embryophyta</taxon>
        <taxon>Tracheophyta</taxon>
        <taxon>Spermatophyta</taxon>
        <taxon>Magnoliopsida</taxon>
        <taxon>eudicotyledons</taxon>
        <taxon>Gunneridae</taxon>
        <taxon>Pentapetalae</taxon>
        <taxon>asterids</taxon>
        <taxon>lamiids</taxon>
        <taxon>Lamiales</taxon>
        <taxon>Orobanchaceae</taxon>
        <taxon>Pedicularideae</taxon>
        <taxon>Castillejinae</taxon>
        <taxon>Castilleja</taxon>
    </lineage>
</organism>
<dbReference type="Pfam" id="PF03248">
    <property type="entry name" value="Rer1"/>
    <property type="match status" value="1"/>
</dbReference>
<comment type="subcellular location">
    <subcellularLocation>
        <location evidence="1">Membrane</location>
        <topology evidence="1">Multi-pass membrane protein</topology>
    </subcellularLocation>
</comment>
<keyword evidence="5 6" id="KW-0472">Membrane</keyword>
<evidence type="ECO:0000256" key="5">
    <source>
        <dbReference type="ARBA" id="ARBA00023136"/>
    </source>
</evidence>
<evidence type="ECO:0000313" key="7">
    <source>
        <dbReference type="EMBL" id="KAL3635852.1"/>
    </source>
</evidence>
<evidence type="ECO:0000313" key="8">
    <source>
        <dbReference type="Proteomes" id="UP001632038"/>
    </source>
</evidence>
<reference evidence="8" key="1">
    <citation type="journal article" date="2024" name="IScience">
        <title>Strigolactones Initiate the Formation of Haustorium-like Structures in Castilleja.</title>
        <authorList>
            <person name="Buerger M."/>
            <person name="Peterson D."/>
            <person name="Chory J."/>
        </authorList>
    </citation>
    <scope>NUCLEOTIDE SEQUENCE [LARGE SCALE GENOMIC DNA]</scope>
</reference>
<dbReference type="PANTHER" id="PTHR10743:SF17">
    <property type="entry name" value="PROTEIN RER1A"/>
    <property type="match status" value="1"/>
</dbReference>
<gene>
    <name evidence="7" type="ORF">CASFOL_020399</name>
</gene>
<evidence type="ECO:0000256" key="2">
    <source>
        <dbReference type="ARBA" id="ARBA00006070"/>
    </source>
</evidence>
<keyword evidence="3 6" id="KW-0812">Transmembrane</keyword>
<dbReference type="PANTHER" id="PTHR10743">
    <property type="entry name" value="PROTEIN RER1"/>
    <property type="match status" value="1"/>
</dbReference>
<dbReference type="AlphaFoldDB" id="A0ABD3D4Z1"/>
<evidence type="ECO:0000256" key="4">
    <source>
        <dbReference type="ARBA" id="ARBA00022989"/>
    </source>
</evidence>
<evidence type="ECO:0000256" key="3">
    <source>
        <dbReference type="ARBA" id="ARBA00022692"/>
    </source>
</evidence>
<keyword evidence="8" id="KW-1185">Reference proteome</keyword>
<evidence type="ECO:0000256" key="1">
    <source>
        <dbReference type="ARBA" id="ARBA00004141"/>
    </source>
</evidence>